<sequence length="198" mass="20966">MTATTATHTTRESWLIAAVEALTPMFTELGHEVPPVRISVGFPSGKGSRAKAIGQCWHGSAAADGLGQVFVSPILGDVIDVLETVAHELVHAINHANGDNGHGRPFAKIAKKLGFEAPMTSSPASEELKAKLREIAAGLGEYPHAALTDAVLTIKKQGTRMLLVKCPDDECGYQVRTTAKWLAIGVPTCPCGEEMEEA</sequence>
<keyword evidence="2" id="KW-1185">Reference proteome</keyword>
<dbReference type="Proteomes" id="UP001589890">
    <property type="component" value="Unassembled WGS sequence"/>
</dbReference>
<evidence type="ECO:0000313" key="2">
    <source>
        <dbReference type="Proteomes" id="UP001589890"/>
    </source>
</evidence>
<dbReference type="RefSeq" id="WP_380044494.1">
    <property type="nucleotide sequence ID" value="NZ_JBHLTC010000006.1"/>
</dbReference>
<name>A0ABV6QGM5_9ACTN</name>
<comment type="caution">
    <text evidence="1">The sequence shown here is derived from an EMBL/GenBank/DDBJ whole genome shotgun (WGS) entry which is preliminary data.</text>
</comment>
<evidence type="ECO:0000313" key="1">
    <source>
        <dbReference type="EMBL" id="MFC0623794.1"/>
    </source>
</evidence>
<protein>
    <submittedName>
        <fullName evidence="1">Transcription elongation protein SprT</fullName>
    </submittedName>
</protein>
<reference evidence="1 2" key="1">
    <citation type="submission" date="2024-09" db="EMBL/GenBank/DDBJ databases">
        <authorList>
            <person name="Sun Q."/>
            <person name="Mori K."/>
        </authorList>
    </citation>
    <scope>NUCLEOTIDE SEQUENCE [LARGE SCALE GENOMIC DNA]</scope>
    <source>
        <strain evidence="1 2">CGMCC 1.15906</strain>
    </source>
</reference>
<accession>A0ABV6QGM5</accession>
<dbReference type="EMBL" id="JBHLTC010000006">
    <property type="protein sequence ID" value="MFC0623794.1"/>
    <property type="molecule type" value="Genomic_DNA"/>
</dbReference>
<organism evidence="1 2">
    <name type="scientific">Kribbella deserti</name>
    <dbReference type="NCBI Taxonomy" id="1926257"/>
    <lineage>
        <taxon>Bacteria</taxon>
        <taxon>Bacillati</taxon>
        <taxon>Actinomycetota</taxon>
        <taxon>Actinomycetes</taxon>
        <taxon>Propionibacteriales</taxon>
        <taxon>Kribbellaceae</taxon>
        <taxon>Kribbella</taxon>
    </lineage>
</organism>
<gene>
    <name evidence="1" type="ORF">ACFFGN_06955</name>
</gene>
<proteinExistence type="predicted"/>